<gene>
    <name evidence="2" type="ORF">MEDL_41535</name>
</gene>
<keyword evidence="1" id="KW-0472">Membrane</keyword>
<name>A0A8S3T4U4_MYTED</name>
<keyword evidence="3" id="KW-1185">Reference proteome</keyword>
<reference evidence="2" key="1">
    <citation type="submission" date="2021-03" db="EMBL/GenBank/DDBJ databases">
        <authorList>
            <person name="Bekaert M."/>
        </authorList>
    </citation>
    <scope>NUCLEOTIDE SEQUENCE</scope>
</reference>
<keyword evidence="1" id="KW-1133">Transmembrane helix</keyword>
<evidence type="ECO:0000256" key="1">
    <source>
        <dbReference type="SAM" id="Phobius"/>
    </source>
</evidence>
<dbReference type="EMBL" id="CAJPWZ010001999">
    <property type="protein sequence ID" value="CAG2228604.1"/>
    <property type="molecule type" value="Genomic_DNA"/>
</dbReference>
<proteinExistence type="predicted"/>
<comment type="caution">
    <text evidence="2">The sequence shown here is derived from an EMBL/GenBank/DDBJ whole genome shotgun (WGS) entry which is preliminary data.</text>
</comment>
<protein>
    <submittedName>
        <fullName evidence="2">Uncharacterized protein</fullName>
    </submittedName>
</protein>
<keyword evidence="1" id="KW-0812">Transmembrane</keyword>
<dbReference type="AlphaFoldDB" id="A0A8S3T4U4"/>
<organism evidence="2 3">
    <name type="scientific">Mytilus edulis</name>
    <name type="common">Blue mussel</name>
    <dbReference type="NCBI Taxonomy" id="6550"/>
    <lineage>
        <taxon>Eukaryota</taxon>
        <taxon>Metazoa</taxon>
        <taxon>Spiralia</taxon>
        <taxon>Lophotrochozoa</taxon>
        <taxon>Mollusca</taxon>
        <taxon>Bivalvia</taxon>
        <taxon>Autobranchia</taxon>
        <taxon>Pteriomorphia</taxon>
        <taxon>Mytilida</taxon>
        <taxon>Mytiloidea</taxon>
        <taxon>Mytilidae</taxon>
        <taxon>Mytilinae</taxon>
        <taxon>Mytilus</taxon>
    </lineage>
</organism>
<evidence type="ECO:0000313" key="2">
    <source>
        <dbReference type="EMBL" id="CAG2228604.1"/>
    </source>
</evidence>
<evidence type="ECO:0000313" key="3">
    <source>
        <dbReference type="Proteomes" id="UP000683360"/>
    </source>
</evidence>
<feature type="transmembrane region" description="Helical" evidence="1">
    <location>
        <begin position="32"/>
        <end position="49"/>
    </location>
</feature>
<sequence length="544" mass="61440">MASQPFLIVTLTFLAATSLILCLSERYHDLKMMKSFLILLCLLIQLTVINKNTTSRQKIQSYSIVTAHDLQKDGTKVQLLRRNSVNHDVLISRLSPFLEDSRSRNSGIEMPLRKLNRNIDYLVSDIKSHNSELEKIQTQFTSFKVEWLEQSKLYVNIPESVIVSSIEAPQIASELASLREYIDDALDKFRIGMESNRASLDTAKAAVEQLLISEGTSFSEAIVKPVECVADENGNLRNPESIPEDLMSSYISYRVNFKDLFADGFHMLGDSESLGRIYQLAPLFNFLWKKDYHEKCLRKALQEHRDRKKFTESQISMLLAIHLLSQLVFPSDDPGLTDTSIPLPYIMSNDVPDKVVTCPCGCGRTVFYGNTGIGTTALWYGNPDILVFPNGGVCGISGSPVNQMSDFHEFKEEEEQLVEEENELSSLRHMESIRQLAAQAITFSYYQASIQEQNSSNSESLISLIPTIAISEKGFDVYMYDSVNEIFFRNCGDPLPLWNEQLPANHNATINISSVVTLWMLINHLTLKPAVTPAHVFCLEDQLH</sequence>
<dbReference type="Proteomes" id="UP000683360">
    <property type="component" value="Unassembled WGS sequence"/>
</dbReference>
<dbReference type="OrthoDB" id="6055220at2759"/>
<accession>A0A8S3T4U4</accession>